<comment type="caution">
    <text evidence="5">The sequence shown here is derived from an EMBL/GenBank/DDBJ whole genome shotgun (WGS) entry which is preliminary data.</text>
</comment>
<dbReference type="Gene3D" id="3.40.50.620">
    <property type="entry name" value="HUPs"/>
    <property type="match status" value="2"/>
</dbReference>
<dbReference type="PRINTS" id="PR01438">
    <property type="entry name" value="UNVRSLSTRESS"/>
</dbReference>
<reference evidence="6" key="1">
    <citation type="journal article" date="2019" name="Int. J. Syst. Evol. Microbiol.">
        <title>The Global Catalogue of Microorganisms (GCM) 10K type strain sequencing project: providing services to taxonomists for standard genome sequencing and annotation.</title>
        <authorList>
            <consortium name="The Broad Institute Genomics Platform"/>
            <consortium name="The Broad Institute Genome Sequencing Center for Infectious Disease"/>
            <person name="Wu L."/>
            <person name="Ma J."/>
        </authorList>
    </citation>
    <scope>NUCLEOTIDE SEQUENCE [LARGE SCALE GENOMIC DNA]</scope>
    <source>
        <strain evidence="6">CCUG 56401</strain>
    </source>
</reference>
<dbReference type="EMBL" id="JBHTIW010000008">
    <property type="protein sequence ID" value="MFD0920655.1"/>
    <property type="molecule type" value="Genomic_DNA"/>
</dbReference>
<evidence type="ECO:0000256" key="2">
    <source>
        <dbReference type="ARBA" id="ARBA00022741"/>
    </source>
</evidence>
<dbReference type="PANTHER" id="PTHR46268">
    <property type="entry name" value="STRESS RESPONSE PROTEIN NHAX"/>
    <property type="match status" value="1"/>
</dbReference>
<evidence type="ECO:0000313" key="5">
    <source>
        <dbReference type="EMBL" id="MFD0920655.1"/>
    </source>
</evidence>
<evidence type="ECO:0000256" key="3">
    <source>
        <dbReference type="ARBA" id="ARBA00022840"/>
    </source>
</evidence>
<organism evidence="5 6">
    <name type="scientific">Saccharopolyspora rosea</name>
    <dbReference type="NCBI Taxonomy" id="524884"/>
    <lineage>
        <taxon>Bacteria</taxon>
        <taxon>Bacillati</taxon>
        <taxon>Actinomycetota</taxon>
        <taxon>Actinomycetes</taxon>
        <taxon>Pseudonocardiales</taxon>
        <taxon>Pseudonocardiaceae</taxon>
        <taxon>Saccharopolyspora</taxon>
    </lineage>
</organism>
<dbReference type="InterPro" id="IPR006016">
    <property type="entry name" value="UspA"/>
</dbReference>
<feature type="domain" description="UspA" evidence="4">
    <location>
        <begin position="35"/>
        <end position="166"/>
    </location>
</feature>
<evidence type="ECO:0000313" key="6">
    <source>
        <dbReference type="Proteomes" id="UP001597018"/>
    </source>
</evidence>
<dbReference type="RefSeq" id="WP_317630427.1">
    <property type="nucleotide sequence ID" value="NZ_BAABLT010000006.1"/>
</dbReference>
<keyword evidence="6" id="KW-1185">Reference proteome</keyword>
<dbReference type="InterPro" id="IPR006015">
    <property type="entry name" value="Universal_stress_UspA"/>
</dbReference>
<comment type="similarity">
    <text evidence="1">Belongs to the universal stress protein A family.</text>
</comment>
<evidence type="ECO:0000259" key="4">
    <source>
        <dbReference type="Pfam" id="PF00582"/>
    </source>
</evidence>
<dbReference type="Proteomes" id="UP001597018">
    <property type="component" value="Unassembled WGS sequence"/>
</dbReference>
<proteinExistence type="inferred from homology"/>
<name>A0ABW3FTS8_9PSEU</name>
<feature type="domain" description="UspA" evidence="4">
    <location>
        <begin position="178"/>
        <end position="312"/>
    </location>
</feature>
<dbReference type="Pfam" id="PF00582">
    <property type="entry name" value="Usp"/>
    <property type="match status" value="2"/>
</dbReference>
<keyword evidence="3" id="KW-0067">ATP-binding</keyword>
<accession>A0ABW3FTS8</accession>
<dbReference type="InterPro" id="IPR014729">
    <property type="entry name" value="Rossmann-like_a/b/a_fold"/>
</dbReference>
<protein>
    <submittedName>
        <fullName evidence="5">Universal stress protein</fullName>
    </submittedName>
</protein>
<gene>
    <name evidence="5" type="ORF">ACFQ16_12950</name>
</gene>
<keyword evidence="2" id="KW-0547">Nucleotide-binding</keyword>
<sequence length="316" mass="32781">MQAQHREAARLRGPPLLVPSAEQAWSGVGMAGTDVVGVDGSLSALDAVRWAAADAALHGTSVRLVCALPPGPWDDALEGGAEALRDQRRRWLAEASATAASVADVATSQTLRGGKPAAVLIEESHHARRVVVGTRGLSEAAGAGLVLGSTAESVAMLAHCPVVVVPGGAGPAPPPGSRPIIVGVDGSAVGERALAVAYQEASMRGAPLVAVHAFSDVAVDEVLPAWDWRSLRAREELVLAERLAGWQERYPDVRVQRVVECDRPVRYLVQHGAAAQLIVVGSRGRGGITGMLLGSTSRALLHSAPCPVLVVRARTD</sequence>
<dbReference type="SUPFAM" id="SSF52402">
    <property type="entry name" value="Adenine nucleotide alpha hydrolases-like"/>
    <property type="match status" value="2"/>
</dbReference>
<evidence type="ECO:0000256" key="1">
    <source>
        <dbReference type="ARBA" id="ARBA00008791"/>
    </source>
</evidence>
<dbReference type="PANTHER" id="PTHR46268:SF27">
    <property type="entry name" value="UNIVERSAL STRESS PROTEIN RV2623"/>
    <property type="match status" value="1"/>
</dbReference>